<organism evidence="3 4">
    <name type="scientific">Haliangium ochraceum (strain DSM 14365 / JCM 11303 / SMP-2)</name>
    <dbReference type="NCBI Taxonomy" id="502025"/>
    <lineage>
        <taxon>Bacteria</taxon>
        <taxon>Pseudomonadati</taxon>
        <taxon>Myxococcota</taxon>
        <taxon>Polyangia</taxon>
        <taxon>Haliangiales</taxon>
        <taxon>Kofleriaceae</taxon>
        <taxon>Haliangium</taxon>
    </lineage>
</organism>
<accession>D0LV58</accession>
<dbReference type="AlphaFoldDB" id="D0LV58"/>
<dbReference type="KEGG" id="hoh:Hoch_3397"/>
<sequence length="222" mass="24862">MSYRDDLQALTMRRTTLKRELGELHLLMSQAAELQPRLRELERQLADCTNNIDQARARERARALPMLAQVRVASPCNENWEQMSGDERVRHCGRCDKKVYNLSAMNAEQAEELLRESGEPRCVRFYRRADGTILSGDCSVGARKRRRRKGFVAALIAGAVAAGALGGIASGLFRPDPGMVMGEMTPAEFYPAQQSAEPGVYIKYAKPPPPRSFEEHPGWDVE</sequence>
<dbReference type="OrthoDB" id="9814057at2"/>
<keyword evidence="2" id="KW-1133">Transmembrane helix</keyword>
<proteinExistence type="predicted"/>
<keyword evidence="1" id="KW-0175">Coiled coil</keyword>
<evidence type="ECO:0000313" key="3">
    <source>
        <dbReference type="EMBL" id="ACY15899.1"/>
    </source>
</evidence>
<name>D0LV58_HALO1</name>
<keyword evidence="2" id="KW-0472">Membrane</keyword>
<evidence type="ECO:0000256" key="2">
    <source>
        <dbReference type="SAM" id="Phobius"/>
    </source>
</evidence>
<protein>
    <submittedName>
        <fullName evidence="3">Uncharacterized protein</fullName>
    </submittedName>
</protein>
<dbReference type="STRING" id="502025.Hoch_3397"/>
<evidence type="ECO:0000256" key="1">
    <source>
        <dbReference type="SAM" id="Coils"/>
    </source>
</evidence>
<dbReference type="HOGENOM" id="CLU_1243886_0_0_7"/>
<reference evidence="3 4" key="1">
    <citation type="journal article" date="2010" name="Stand. Genomic Sci.">
        <title>Complete genome sequence of Haliangium ochraceum type strain (SMP-2).</title>
        <authorList>
            <consortium name="US DOE Joint Genome Institute (JGI-PGF)"/>
            <person name="Ivanova N."/>
            <person name="Daum C."/>
            <person name="Lang E."/>
            <person name="Abt B."/>
            <person name="Kopitz M."/>
            <person name="Saunders E."/>
            <person name="Lapidus A."/>
            <person name="Lucas S."/>
            <person name="Glavina Del Rio T."/>
            <person name="Nolan M."/>
            <person name="Tice H."/>
            <person name="Copeland A."/>
            <person name="Cheng J.F."/>
            <person name="Chen F."/>
            <person name="Bruce D."/>
            <person name="Goodwin L."/>
            <person name="Pitluck S."/>
            <person name="Mavromatis K."/>
            <person name="Pati A."/>
            <person name="Mikhailova N."/>
            <person name="Chen A."/>
            <person name="Palaniappan K."/>
            <person name="Land M."/>
            <person name="Hauser L."/>
            <person name="Chang Y.J."/>
            <person name="Jeffries C.D."/>
            <person name="Detter J.C."/>
            <person name="Brettin T."/>
            <person name="Rohde M."/>
            <person name="Goker M."/>
            <person name="Bristow J."/>
            <person name="Markowitz V."/>
            <person name="Eisen J.A."/>
            <person name="Hugenholtz P."/>
            <person name="Kyrpides N.C."/>
            <person name="Klenk H.P."/>
        </authorList>
    </citation>
    <scope>NUCLEOTIDE SEQUENCE [LARGE SCALE GENOMIC DNA]</scope>
    <source>
        <strain evidence="4">DSM 14365 / CIP 107738 / JCM 11303 / AJ 13395 / SMP-2</strain>
    </source>
</reference>
<keyword evidence="2" id="KW-0812">Transmembrane</keyword>
<dbReference type="Proteomes" id="UP000001880">
    <property type="component" value="Chromosome"/>
</dbReference>
<evidence type="ECO:0000313" key="4">
    <source>
        <dbReference type="Proteomes" id="UP000001880"/>
    </source>
</evidence>
<feature type="transmembrane region" description="Helical" evidence="2">
    <location>
        <begin position="151"/>
        <end position="173"/>
    </location>
</feature>
<dbReference type="eggNOG" id="ENOG5033EJ9">
    <property type="taxonomic scope" value="Bacteria"/>
</dbReference>
<feature type="coiled-coil region" evidence="1">
    <location>
        <begin position="31"/>
        <end position="58"/>
    </location>
</feature>
<dbReference type="RefSeq" id="WP_012828499.1">
    <property type="nucleotide sequence ID" value="NC_013440.1"/>
</dbReference>
<gene>
    <name evidence="3" type="ordered locus">Hoch_3397</name>
</gene>
<keyword evidence="4" id="KW-1185">Reference proteome</keyword>
<dbReference type="EMBL" id="CP001804">
    <property type="protein sequence ID" value="ACY15899.1"/>
    <property type="molecule type" value="Genomic_DNA"/>
</dbReference>